<dbReference type="PANTHER" id="PTHR43639">
    <property type="entry name" value="OXIDOREDUCTASE, SHORT-CHAIN DEHYDROGENASE/REDUCTASE FAMILY (AFU_ORTHOLOGUE AFUA_5G02870)"/>
    <property type="match status" value="1"/>
</dbReference>
<sequence>MDSNYKPLAGKFALVTGGGRGIGAGIALELAKKGASVAVNYAHSPNSAEKLVKEIESYGVRAVAIQADLTQVEEIDALFCKVIDEFQYLDIVVSNSGTEKFAPLTTTTLGDFNQVFDLNTRAQFFVAKNALLHIRPRGTLILMSSIAAGIGIAGHALYAGSKSAVEGFTW</sequence>
<evidence type="ECO:0000313" key="5">
    <source>
        <dbReference type="Proteomes" id="UP000319663"/>
    </source>
</evidence>
<protein>
    <submittedName>
        <fullName evidence="4">Arp2/3 complex subunit, actin nucleation center</fullName>
    </submittedName>
</protein>
<evidence type="ECO:0000256" key="2">
    <source>
        <dbReference type="ARBA" id="ARBA00023002"/>
    </source>
</evidence>
<dbReference type="PRINTS" id="PR00081">
    <property type="entry name" value="GDHRDH"/>
</dbReference>
<dbReference type="InterPro" id="IPR002347">
    <property type="entry name" value="SDR_fam"/>
</dbReference>
<dbReference type="Proteomes" id="UP000319663">
    <property type="component" value="Unassembled WGS sequence"/>
</dbReference>
<dbReference type="PRINTS" id="PR00080">
    <property type="entry name" value="SDRFAMILY"/>
</dbReference>
<dbReference type="EMBL" id="VIFY01000202">
    <property type="protein sequence ID" value="TQB68613.1"/>
    <property type="molecule type" value="Genomic_DNA"/>
</dbReference>
<evidence type="ECO:0000256" key="1">
    <source>
        <dbReference type="ARBA" id="ARBA00006484"/>
    </source>
</evidence>
<keyword evidence="2" id="KW-0560">Oxidoreductase</keyword>
<accession>A0A507QLF7</accession>
<dbReference type="GO" id="GO:0016491">
    <property type="term" value="F:oxidoreductase activity"/>
    <property type="evidence" value="ECO:0007669"/>
    <property type="project" value="UniProtKB-KW"/>
</dbReference>
<dbReference type="PANTHER" id="PTHR43639:SF1">
    <property type="entry name" value="SHORT-CHAIN DEHYDROGENASE_REDUCTASE FAMILY PROTEIN"/>
    <property type="match status" value="1"/>
</dbReference>
<dbReference type="Gene3D" id="3.40.50.720">
    <property type="entry name" value="NAD(P)-binding Rossmann-like Domain"/>
    <property type="match status" value="1"/>
</dbReference>
<comment type="caution">
    <text evidence="4">The sequence shown here is derived from an EMBL/GenBank/DDBJ whole genome shotgun (WGS) entry which is preliminary data.</text>
</comment>
<dbReference type="OrthoDB" id="47007at2759"/>
<dbReference type="Pfam" id="PF00106">
    <property type="entry name" value="adh_short"/>
    <property type="match status" value="1"/>
</dbReference>
<feature type="transmembrane region" description="Helical" evidence="3">
    <location>
        <begin position="140"/>
        <end position="160"/>
    </location>
</feature>
<name>A0A507QLF7_MONPU</name>
<proteinExistence type="inferred from homology"/>
<organism evidence="4 5">
    <name type="scientific">Monascus purpureus</name>
    <name type="common">Red mold</name>
    <name type="synonym">Monascus anka</name>
    <dbReference type="NCBI Taxonomy" id="5098"/>
    <lineage>
        <taxon>Eukaryota</taxon>
        <taxon>Fungi</taxon>
        <taxon>Dikarya</taxon>
        <taxon>Ascomycota</taxon>
        <taxon>Pezizomycotina</taxon>
        <taxon>Eurotiomycetes</taxon>
        <taxon>Eurotiomycetidae</taxon>
        <taxon>Eurotiales</taxon>
        <taxon>Aspergillaceae</taxon>
        <taxon>Monascus</taxon>
    </lineage>
</organism>
<comment type="similarity">
    <text evidence="1">Belongs to the short-chain dehydrogenases/reductases (SDR) family.</text>
</comment>
<evidence type="ECO:0000313" key="4">
    <source>
        <dbReference type="EMBL" id="TQB68613.1"/>
    </source>
</evidence>
<evidence type="ECO:0000256" key="3">
    <source>
        <dbReference type="SAM" id="Phobius"/>
    </source>
</evidence>
<keyword evidence="3" id="KW-0812">Transmembrane</keyword>
<keyword evidence="3" id="KW-1133">Transmembrane helix</keyword>
<dbReference type="STRING" id="5098.A0A507QLF7"/>
<dbReference type="SUPFAM" id="SSF51735">
    <property type="entry name" value="NAD(P)-binding Rossmann-fold domains"/>
    <property type="match status" value="1"/>
</dbReference>
<keyword evidence="3" id="KW-0472">Membrane</keyword>
<reference evidence="4 5" key="1">
    <citation type="submission" date="2019-06" db="EMBL/GenBank/DDBJ databases">
        <title>Wine fermentation using esterase from Monascus purpureus.</title>
        <authorList>
            <person name="Geng C."/>
            <person name="Zhang Y."/>
        </authorList>
    </citation>
    <scope>NUCLEOTIDE SEQUENCE [LARGE SCALE GENOMIC DNA]</scope>
    <source>
        <strain evidence="4">HQ1</strain>
    </source>
</reference>
<dbReference type="AlphaFoldDB" id="A0A507QLF7"/>
<keyword evidence="5" id="KW-1185">Reference proteome</keyword>
<gene>
    <name evidence="4" type="primary">ARP2_1</name>
    <name evidence="4" type="ORF">MPDQ_003156</name>
</gene>
<dbReference type="InterPro" id="IPR036291">
    <property type="entry name" value="NAD(P)-bd_dom_sf"/>
</dbReference>